<organism evidence="10 11">
    <name type="scientific">Roseateles paludis</name>
    <dbReference type="NCBI Taxonomy" id="3145238"/>
    <lineage>
        <taxon>Bacteria</taxon>
        <taxon>Pseudomonadati</taxon>
        <taxon>Pseudomonadota</taxon>
        <taxon>Betaproteobacteria</taxon>
        <taxon>Burkholderiales</taxon>
        <taxon>Sphaerotilaceae</taxon>
        <taxon>Roseateles</taxon>
    </lineage>
</organism>
<dbReference type="Proteomes" id="UP001495147">
    <property type="component" value="Unassembled WGS sequence"/>
</dbReference>
<dbReference type="PROSITE" id="PS00839">
    <property type="entry name" value="SUMT_1"/>
    <property type="match status" value="1"/>
</dbReference>
<evidence type="ECO:0000256" key="1">
    <source>
        <dbReference type="ARBA" id="ARBA00005879"/>
    </source>
</evidence>
<dbReference type="RefSeq" id="WP_347704910.1">
    <property type="nucleotide sequence ID" value="NZ_JBDPZD010000003.1"/>
</dbReference>
<dbReference type="GO" id="GO:0004851">
    <property type="term" value="F:uroporphyrin-III C-methyltransferase activity"/>
    <property type="evidence" value="ECO:0007669"/>
    <property type="project" value="UniProtKB-EC"/>
</dbReference>
<dbReference type="InterPro" id="IPR014777">
    <property type="entry name" value="4pyrrole_Mease_sub1"/>
</dbReference>
<keyword evidence="5" id="KW-0949">S-adenosyl-L-methionine</keyword>
<evidence type="ECO:0000256" key="8">
    <source>
        <dbReference type="RuleBase" id="RU003960"/>
    </source>
</evidence>
<keyword evidence="6" id="KW-0627">Porphyrin biosynthesis</keyword>
<dbReference type="SUPFAM" id="SSF53790">
    <property type="entry name" value="Tetrapyrrole methylase"/>
    <property type="match status" value="1"/>
</dbReference>
<evidence type="ECO:0000259" key="9">
    <source>
        <dbReference type="Pfam" id="PF00590"/>
    </source>
</evidence>
<dbReference type="PROSITE" id="PS00840">
    <property type="entry name" value="SUMT_2"/>
    <property type="match status" value="1"/>
</dbReference>
<comment type="pathway">
    <text evidence="7">Porphyrin-containing compound metabolism; siroheme biosynthesis; precorrin-2 from uroporphyrinogen III: step 1/1.</text>
</comment>
<keyword evidence="4 8" id="KW-0808">Transferase</keyword>
<evidence type="ECO:0000256" key="7">
    <source>
        <dbReference type="ARBA" id="ARBA00025705"/>
    </source>
</evidence>
<dbReference type="InterPro" id="IPR000878">
    <property type="entry name" value="4pyrrol_Mease"/>
</dbReference>
<dbReference type="PANTHER" id="PTHR45790:SF3">
    <property type="entry name" value="S-ADENOSYL-L-METHIONINE-DEPENDENT UROPORPHYRINOGEN III METHYLTRANSFERASE, CHLOROPLASTIC"/>
    <property type="match status" value="1"/>
</dbReference>
<comment type="similarity">
    <text evidence="1 8">Belongs to the precorrin methyltransferase family.</text>
</comment>
<keyword evidence="3 8" id="KW-0489">Methyltransferase</keyword>
<dbReference type="EC" id="2.1.1.107" evidence="2"/>
<accession>A0ABV0G2W6</accession>
<reference evidence="10 11" key="1">
    <citation type="submission" date="2024-05" db="EMBL/GenBank/DDBJ databases">
        <title>Roseateles sp. DJS-2-20 16S ribosomal RNA gene Genome sequencing and assembly.</title>
        <authorList>
            <person name="Woo H."/>
        </authorList>
    </citation>
    <scope>NUCLEOTIDE SEQUENCE [LARGE SCALE GENOMIC DNA]</scope>
    <source>
        <strain evidence="10 11">DJS-2-20</strain>
    </source>
</reference>
<evidence type="ECO:0000313" key="11">
    <source>
        <dbReference type="Proteomes" id="UP001495147"/>
    </source>
</evidence>
<evidence type="ECO:0000313" key="10">
    <source>
        <dbReference type="EMBL" id="MEO3692083.1"/>
    </source>
</evidence>
<dbReference type="NCBIfam" id="TIGR01469">
    <property type="entry name" value="cobA_cysG_Cterm"/>
    <property type="match status" value="1"/>
</dbReference>
<evidence type="ECO:0000256" key="6">
    <source>
        <dbReference type="ARBA" id="ARBA00023244"/>
    </source>
</evidence>
<feature type="domain" description="Tetrapyrrole methylase" evidence="9">
    <location>
        <begin position="3"/>
        <end position="197"/>
    </location>
</feature>
<dbReference type="Gene3D" id="3.40.1010.10">
    <property type="entry name" value="Cobalt-precorrin-4 Transmethylase, Domain 1"/>
    <property type="match status" value="1"/>
</dbReference>
<evidence type="ECO:0000256" key="4">
    <source>
        <dbReference type="ARBA" id="ARBA00022679"/>
    </source>
</evidence>
<dbReference type="InterPro" id="IPR003043">
    <property type="entry name" value="Uropor_MeTrfase_CS"/>
</dbReference>
<keyword evidence="11" id="KW-1185">Reference proteome</keyword>
<dbReference type="NCBIfam" id="NF004790">
    <property type="entry name" value="PRK06136.1"/>
    <property type="match status" value="1"/>
</dbReference>
<sequence>MGKVLFVSAGPGSADLITVRGARALADAEVVLYDALADAELRSYAPHARWVNVGKRGFEHSAKQSEINALLVETARQHGVVVRLKGGDASVFGRLEEELIALAEAGLDCEVIPGVTAALAAAAQAQRPLTRRGRGRTVSLSTAMTEAGQLRAANTADTEVFYMAGRQLPELATLLQRAGWPADTPALVVSHAGRPDALSSEHLVAQLAEAAAQHAERPTIVVVGAGGSPLCSNPAPGKPERAA</sequence>
<name>A0ABV0G2W6_9BURK</name>
<gene>
    <name evidence="10" type="primary">cobA</name>
    <name evidence="10" type="ORF">ABDJ85_11430</name>
</gene>
<dbReference type="InterPro" id="IPR035996">
    <property type="entry name" value="4pyrrol_Methylase_sf"/>
</dbReference>
<protein>
    <recommendedName>
        <fullName evidence="2">uroporphyrinogen-III C-methyltransferase</fullName>
        <ecNumber evidence="2">2.1.1.107</ecNumber>
    </recommendedName>
</protein>
<proteinExistence type="inferred from homology"/>
<dbReference type="Pfam" id="PF00590">
    <property type="entry name" value="TP_methylase"/>
    <property type="match status" value="1"/>
</dbReference>
<dbReference type="PANTHER" id="PTHR45790">
    <property type="entry name" value="SIROHEME SYNTHASE-RELATED"/>
    <property type="match status" value="1"/>
</dbReference>
<evidence type="ECO:0000256" key="5">
    <source>
        <dbReference type="ARBA" id="ARBA00022691"/>
    </source>
</evidence>
<dbReference type="CDD" id="cd11642">
    <property type="entry name" value="SUMT"/>
    <property type="match status" value="1"/>
</dbReference>
<evidence type="ECO:0000256" key="2">
    <source>
        <dbReference type="ARBA" id="ARBA00012162"/>
    </source>
</evidence>
<comment type="caution">
    <text evidence="10">The sequence shown here is derived from an EMBL/GenBank/DDBJ whole genome shotgun (WGS) entry which is preliminary data.</text>
</comment>
<dbReference type="InterPro" id="IPR006366">
    <property type="entry name" value="CobA/CysG_C"/>
</dbReference>
<dbReference type="InterPro" id="IPR050161">
    <property type="entry name" value="Siro_Cobalamin_biosynth"/>
</dbReference>
<dbReference type="Gene3D" id="3.30.950.10">
    <property type="entry name" value="Methyltransferase, Cobalt-precorrin-4 Transmethylase, Domain 2"/>
    <property type="match status" value="1"/>
</dbReference>
<dbReference type="GO" id="GO:0032259">
    <property type="term" value="P:methylation"/>
    <property type="evidence" value="ECO:0007669"/>
    <property type="project" value="UniProtKB-KW"/>
</dbReference>
<evidence type="ECO:0000256" key="3">
    <source>
        <dbReference type="ARBA" id="ARBA00022603"/>
    </source>
</evidence>
<dbReference type="InterPro" id="IPR014776">
    <property type="entry name" value="4pyrrole_Mease_sub2"/>
</dbReference>
<dbReference type="EMBL" id="JBDPZD010000003">
    <property type="protein sequence ID" value="MEO3692083.1"/>
    <property type="molecule type" value="Genomic_DNA"/>
</dbReference>